<keyword evidence="2" id="KW-1185">Reference proteome</keyword>
<dbReference type="Proteomes" id="UP001597012">
    <property type="component" value="Unassembled WGS sequence"/>
</dbReference>
<accession>A0ABW3B144</accession>
<protein>
    <submittedName>
        <fullName evidence="1">Uncharacterized protein</fullName>
    </submittedName>
</protein>
<sequence length="123" mass="14072">MKIILLIVTILFAQNIKSQFYFVNPIAKRCFVGATIAMLGNLLPEEKPEFLQLNLGYRLTEKDVISLELKTWHYFEPLGIPYGEARGSPLENFPGSIREKGIALAYQRFWYQGLYTAVHVMSA</sequence>
<reference evidence="2" key="1">
    <citation type="journal article" date="2019" name="Int. J. Syst. Evol. Microbiol.">
        <title>The Global Catalogue of Microorganisms (GCM) 10K type strain sequencing project: providing services to taxonomists for standard genome sequencing and annotation.</title>
        <authorList>
            <consortium name="The Broad Institute Genomics Platform"/>
            <consortium name="The Broad Institute Genome Sequencing Center for Infectious Disease"/>
            <person name="Wu L."/>
            <person name="Ma J."/>
        </authorList>
    </citation>
    <scope>NUCLEOTIDE SEQUENCE [LARGE SCALE GENOMIC DNA]</scope>
    <source>
        <strain evidence="2">CCUG 61948</strain>
    </source>
</reference>
<evidence type="ECO:0000313" key="2">
    <source>
        <dbReference type="Proteomes" id="UP001597012"/>
    </source>
</evidence>
<dbReference type="EMBL" id="JBHTHY010000003">
    <property type="protein sequence ID" value="MFD0796842.1"/>
    <property type="molecule type" value="Genomic_DNA"/>
</dbReference>
<gene>
    <name evidence="1" type="ORF">ACFQZJ_05180</name>
</gene>
<proteinExistence type="predicted"/>
<comment type="caution">
    <text evidence="1">The sequence shown here is derived from an EMBL/GenBank/DDBJ whole genome shotgun (WGS) entry which is preliminary data.</text>
</comment>
<dbReference type="RefSeq" id="WP_379932784.1">
    <property type="nucleotide sequence ID" value="NZ_JBHTHY010000003.1"/>
</dbReference>
<organism evidence="1 2">
    <name type="scientific">Maribacter chungangensis</name>
    <dbReference type="NCBI Taxonomy" id="1069117"/>
    <lineage>
        <taxon>Bacteria</taxon>
        <taxon>Pseudomonadati</taxon>
        <taxon>Bacteroidota</taxon>
        <taxon>Flavobacteriia</taxon>
        <taxon>Flavobacteriales</taxon>
        <taxon>Flavobacteriaceae</taxon>
        <taxon>Maribacter</taxon>
    </lineage>
</organism>
<name>A0ABW3B144_9FLAO</name>
<evidence type="ECO:0000313" key="1">
    <source>
        <dbReference type="EMBL" id="MFD0796842.1"/>
    </source>
</evidence>